<dbReference type="InterPro" id="IPR018076">
    <property type="entry name" value="T2SS_GspF_dom"/>
</dbReference>
<dbReference type="OrthoDB" id="9805682at2"/>
<feature type="domain" description="Type II secretion system protein GspF" evidence="8">
    <location>
        <begin position="219"/>
        <end position="341"/>
    </location>
</feature>
<dbReference type="Gene3D" id="1.20.81.30">
    <property type="entry name" value="Type II secretion system (T2SS), domain F"/>
    <property type="match status" value="2"/>
</dbReference>
<comment type="caution">
    <text evidence="9">The sequence shown here is derived from an EMBL/GenBank/DDBJ whole genome shotgun (WGS) entry which is preliminary data.</text>
</comment>
<evidence type="ECO:0000256" key="1">
    <source>
        <dbReference type="ARBA" id="ARBA00004651"/>
    </source>
</evidence>
<dbReference type="AlphaFoldDB" id="A0A2P7PZ25"/>
<dbReference type="PANTHER" id="PTHR30012">
    <property type="entry name" value="GENERAL SECRETION PATHWAY PROTEIN"/>
    <property type="match status" value="1"/>
</dbReference>
<name>A0A2P7PZ25_9FIRM</name>
<dbReference type="PRINTS" id="PR00812">
    <property type="entry name" value="BCTERIALGSPF"/>
</dbReference>
<feature type="transmembrane region" description="Helical" evidence="7">
    <location>
        <begin position="116"/>
        <end position="137"/>
    </location>
</feature>
<evidence type="ECO:0000256" key="7">
    <source>
        <dbReference type="SAM" id="Phobius"/>
    </source>
</evidence>
<comment type="similarity">
    <text evidence="2">Belongs to the GSP F family.</text>
</comment>
<dbReference type="Pfam" id="PF00482">
    <property type="entry name" value="T2SSF"/>
    <property type="match status" value="2"/>
</dbReference>
<evidence type="ECO:0000313" key="9">
    <source>
        <dbReference type="EMBL" id="PSJ30958.1"/>
    </source>
</evidence>
<evidence type="ECO:0000256" key="6">
    <source>
        <dbReference type="ARBA" id="ARBA00023136"/>
    </source>
</evidence>
<organism evidence="9 10">
    <name type="scientific">Peptostreptococcus russellii</name>
    <dbReference type="NCBI Taxonomy" id="215200"/>
    <lineage>
        <taxon>Bacteria</taxon>
        <taxon>Bacillati</taxon>
        <taxon>Bacillota</taxon>
        <taxon>Clostridia</taxon>
        <taxon>Peptostreptococcales</taxon>
        <taxon>Peptostreptococcaceae</taxon>
        <taxon>Peptostreptococcus</taxon>
    </lineage>
</organism>
<keyword evidence="3" id="KW-1003">Cell membrane</keyword>
<evidence type="ECO:0000256" key="2">
    <source>
        <dbReference type="ARBA" id="ARBA00005745"/>
    </source>
</evidence>
<accession>A0A2P7PZ25</accession>
<evidence type="ECO:0000313" key="10">
    <source>
        <dbReference type="Proteomes" id="UP000241434"/>
    </source>
</evidence>
<gene>
    <name evidence="9" type="ORF">UF10_08895</name>
</gene>
<keyword evidence="5 7" id="KW-1133">Transmembrane helix</keyword>
<dbReference type="Proteomes" id="UP000241434">
    <property type="component" value="Unassembled WGS sequence"/>
</dbReference>
<evidence type="ECO:0000259" key="8">
    <source>
        <dbReference type="Pfam" id="PF00482"/>
    </source>
</evidence>
<evidence type="ECO:0000256" key="4">
    <source>
        <dbReference type="ARBA" id="ARBA00022692"/>
    </source>
</evidence>
<dbReference type="InterPro" id="IPR003004">
    <property type="entry name" value="GspF/PilC"/>
</dbReference>
<dbReference type="PANTHER" id="PTHR30012:SF0">
    <property type="entry name" value="TYPE II SECRETION SYSTEM PROTEIN F-RELATED"/>
    <property type="match status" value="1"/>
</dbReference>
<keyword evidence="4 7" id="KW-0812">Transmembrane</keyword>
<comment type="subcellular location">
    <subcellularLocation>
        <location evidence="1">Cell membrane</location>
        <topology evidence="1">Multi-pass membrane protein</topology>
    </subcellularLocation>
</comment>
<keyword evidence="10" id="KW-1185">Reference proteome</keyword>
<sequence length="350" mass="39683">MKIFDKKKLKDKEIKIMCRQMSSMSRSGCNIVKIFETIIGSSSINMARALNISKKNIESGKSLAESFANSNQFSKFFVNMIHAGEISGNIDYILERLSIYYEREDKLRSKIISVSIYPVILIIVSIIALNFVMLFVIPNFEMAFSIESMELPSSTRRVFAISNYLRKNIVYIFISVVAIIGYIINSVKGDYRYKLWIDEALFKIPIVKKINVLIISDKFSRVLSILLDSGVHIVDALDISSKILNNSYAEDRLKIAKNNIEKGNNVTDSLELSGIFPRIFISMIESGEEAGRFNEALDTVGKYYEEELDIELENFIKMFEPVMIVLMGVLIGATMIVLLSPMFDIISSIS</sequence>
<evidence type="ECO:0000256" key="3">
    <source>
        <dbReference type="ARBA" id="ARBA00022475"/>
    </source>
</evidence>
<protein>
    <recommendedName>
        <fullName evidence="8">Type II secretion system protein GspF domain-containing protein</fullName>
    </recommendedName>
</protein>
<feature type="domain" description="Type II secretion system protein GspF" evidence="8">
    <location>
        <begin position="18"/>
        <end position="138"/>
    </location>
</feature>
<dbReference type="RefSeq" id="WP_106777454.1">
    <property type="nucleotide sequence ID" value="NZ_JYGE01000007.1"/>
</dbReference>
<dbReference type="EMBL" id="JYGE01000007">
    <property type="protein sequence ID" value="PSJ30958.1"/>
    <property type="molecule type" value="Genomic_DNA"/>
</dbReference>
<keyword evidence="6 7" id="KW-0472">Membrane</keyword>
<dbReference type="InterPro" id="IPR042094">
    <property type="entry name" value="T2SS_GspF_sf"/>
</dbReference>
<feature type="transmembrane region" description="Helical" evidence="7">
    <location>
        <begin position="322"/>
        <end position="343"/>
    </location>
</feature>
<proteinExistence type="inferred from homology"/>
<evidence type="ECO:0000256" key="5">
    <source>
        <dbReference type="ARBA" id="ARBA00022989"/>
    </source>
</evidence>
<reference evidence="9" key="1">
    <citation type="thesis" date="2015" institute="Rutgers" country="The State University of New Jersey, 14 College Farm Rd., New Brunswick, NJ, USA">
        <title>Ammonia toxicity in bacteria and its implications for treatment of and resource recovery from highly nitrogenous organic wastes.</title>
        <authorList>
            <person name="Luther A.K."/>
        </authorList>
    </citation>
    <scope>NUCLEOTIDE SEQUENCE</scope>
    <source>
        <strain evidence="9">RT-10B</strain>
    </source>
</reference>
<feature type="transmembrane region" description="Helical" evidence="7">
    <location>
        <begin position="169"/>
        <end position="187"/>
    </location>
</feature>
<dbReference type="GO" id="GO:0005886">
    <property type="term" value="C:plasma membrane"/>
    <property type="evidence" value="ECO:0007669"/>
    <property type="project" value="UniProtKB-SubCell"/>
</dbReference>